<reference evidence="1 2" key="1">
    <citation type="submission" date="2019-06" db="EMBL/GenBank/DDBJ databases">
        <title>Complete genome sequence of Janthinobacterium sp. SNU WT3 isolated from diseased rainbow trout.</title>
        <authorList>
            <person name="Oh W.T."/>
            <person name="Park S.C."/>
        </authorList>
    </citation>
    <scope>NUCLEOTIDE SEQUENCE [LARGE SCALE GENOMIC DNA]</scope>
    <source>
        <strain evidence="1 2">SNU WT3</strain>
    </source>
</reference>
<accession>A0A4Y6RMD2</accession>
<proteinExistence type="predicted"/>
<organism evidence="1 2">
    <name type="scientific">Janthinobacterium tructae</name>
    <dbReference type="NCBI Taxonomy" id="2590869"/>
    <lineage>
        <taxon>Bacteria</taxon>
        <taxon>Pseudomonadati</taxon>
        <taxon>Pseudomonadota</taxon>
        <taxon>Betaproteobacteria</taxon>
        <taxon>Burkholderiales</taxon>
        <taxon>Oxalobacteraceae</taxon>
        <taxon>Janthinobacterium</taxon>
    </lineage>
</organism>
<dbReference type="RefSeq" id="WP_141172281.1">
    <property type="nucleotide sequence ID" value="NZ_CP041185.1"/>
</dbReference>
<evidence type="ECO:0000313" key="1">
    <source>
        <dbReference type="EMBL" id="QDG73510.1"/>
    </source>
</evidence>
<dbReference type="EMBL" id="CP041185">
    <property type="protein sequence ID" value="QDG73510.1"/>
    <property type="molecule type" value="Genomic_DNA"/>
</dbReference>
<dbReference type="AlphaFoldDB" id="A0A4Y6RMD2"/>
<name>A0A4Y6RMD2_9BURK</name>
<keyword evidence="2" id="KW-1185">Reference proteome</keyword>
<evidence type="ECO:0000313" key="2">
    <source>
        <dbReference type="Proteomes" id="UP000316665"/>
    </source>
</evidence>
<dbReference type="Proteomes" id="UP000316665">
    <property type="component" value="Chromosome"/>
</dbReference>
<protein>
    <recommendedName>
        <fullName evidence="3">Nucleoside 2-deoxyribosyltransferase</fullName>
    </recommendedName>
</protein>
<gene>
    <name evidence="1" type="ORF">FJQ89_26100</name>
</gene>
<dbReference type="OrthoDB" id="9816036at2"/>
<evidence type="ECO:0008006" key="3">
    <source>
        <dbReference type="Google" id="ProtNLM"/>
    </source>
</evidence>
<dbReference type="KEGG" id="jas:FJQ89_26100"/>
<sequence>MFNFLVIASDITSSRGIVTLGKDRVFGCTNTDIEMKYAPEGVLDQPALMSLPLVITNESSSDPAFRAFARVGAITKIRRDDSNYHIEYLLDSNIPPIANDVLESLGPQLNFVPAGRRSWGDFHTNHWAVKDADLFRVLYTEGLGHRQPTVFTLPQEPVDPNLVSVMMPFDGGFNGVFAVLQSVVSAAGMRCLRADNIWEHHVLIQDVVKLIASARIVICDLTGKNANVFYEAGIAHALGQDVILIAQHETDIPFDLRHIRYVKYLNNEEGLRVLAESVGKRLQSLVSK</sequence>
<dbReference type="Gene3D" id="3.40.50.450">
    <property type="match status" value="1"/>
</dbReference>